<evidence type="ECO:0000313" key="2">
    <source>
        <dbReference type="Proteomes" id="UP000070371"/>
    </source>
</evidence>
<dbReference type="InterPro" id="IPR010845">
    <property type="entry name" value="FlaF"/>
</dbReference>
<protein>
    <submittedName>
        <fullName evidence="1">Flagellar biosynthesis regulator FlhF</fullName>
    </submittedName>
</protein>
<dbReference type="RefSeq" id="WP_039000250.1">
    <property type="nucleotide sequence ID" value="NZ_CP014327.1"/>
</dbReference>
<organism evidence="1 2">
    <name type="scientific">Falsihalocynthiibacter arcticus</name>
    <dbReference type="NCBI Taxonomy" id="1579316"/>
    <lineage>
        <taxon>Bacteria</taxon>
        <taxon>Pseudomonadati</taxon>
        <taxon>Pseudomonadota</taxon>
        <taxon>Alphaproteobacteria</taxon>
        <taxon>Rhodobacterales</taxon>
        <taxon>Roseobacteraceae</taxon>
        <taxon>Falsihalocynthiibacter</taxon>
    </lineage>
</organism>
<dbReference type="STRING" id="1579316.RC74_06830"/>
<dbReference type="GO" id="GO:0044781">
    <property type="term" value="P:bacterial-type flagellum organization"/>
    <property type="evidence" value="ECO:0007669"/>
    <property type="project" value="InterPro"/>
</dbReference>
<evidence type="ECO:0000313" key="1">
    <source>
        <dbReference type="EMBL" id="AML51027.1"/>
    </source>
</evidence>
<sequence length="125" mass="13992">MNALHQAKTAYGSTQKTTRTSRGIEYEAFARITHALKVAEAKGKQGFRELAMALHQNRQLWTILASDVSEESNALPEELRARIFYLAEFTNFHTRRILKDEASAEVLVDVNSSIMRGLRAGAVAK</sequence>
<keyword evidence="1" id="KW-0966">Cell projection</keyword>
<dbReference type="NCBIfam" id="NF009435">
    <property type="entry name" value="PRK12794.1"/>
    <property type="match status" value="1"/>
</dbReference>
<dbReference type="Proteomes" id="UP000070371">
    <property type="component" value="Chromosome"/>
</dbReference>
<reference evidence="1 2" key="1">
    <citation type="submission" date="2016-02" db="EMBL/GenBank/DDBJ databases">
        <title>Complete genome sequence of Halocynthiibacter arcticus PAMC 20958t from arctic marine sediment.</title>
        <authorList>
            <person name="Lee Y.M."/>
            <person name="Baek K."/>
            <person name="Lee H.K."/>
            <person name="Shin S.C."/>
        </authorList>
    </citation>
    <scope>NUCLEOTIDE SEQUENCE [LARGE SCALE GENOMIC DNA]</scope>
    <source>
        <strain evidence="1">PAMC 20958</strain>
    </source>
</reference>
<keyword evidence="1" id="KW-0282">Flagellum</keyword>
<dbReference type="OrthoDB" id="9808944at2"/>
<dbReference type="KEGG" id="hat:RC74_06830"/>
<dbReference type="AlphaFoldDB" id="A0A126UYQ9"/>
<keyword evidence="1" id="KW-0969">Cilium</keyword>
<gene>
    <name evidence="1" type="ORF">RC74_06830</name>
</gene>
<dbReference type="EMBL" id="CP014327">
    <property type="protein sequence ID" value="AML51027.1"/>
    <property type="molecule type" value="Genomic_DNA"/>
</dbReference>
<dbReference type="Pfam" id="PF07309">
    <property type="entry name" value="FlaF"/>
    <property type="match status" value="1"/>
</dbReference>
<keyword evidence="2" id="KW-1185">Reference proteome</keyword>
<proteinExistence type="predicted"/>
<accession>A0A126UYQ9</accession>
<name>A0A126UYQ9_9RHOB</name>